<evidence type="ECO:0000313" key="2">
    <source>
        <dbReference type="Proteomes" id="UP000887540"/>
    </source>
</evidence>
<dbReference type="AlphaFoldDB" id="A0A914D6R4"/>
<keyword evidence="1" id="KW-0732">Signal</keyword>
<name>A0A914D6R4_9BILA</name>
<feature type="signal peptide" evidence="1">
    <location>
        <begin position="1"/>
        <end position="20"/>
    </location>
</feature>
<dbReference type="Proteomes" id="UP000887540">
    <property type="component" value="Unplaced"/>
</dbReference>
<accession>A0A914D6R4</accession>
<organism evidence="2 3">
    <name type="scientific">Acrobeloides nanus</name>
    <dbReference type="NCBI Taxonomy" id="290746"/>
    <lineage>
        <taxon>Eukaryota</taxon>
        <taxon>Metazoa</taxon>
        <taxon>Ecdysozoa</taxon>
        <taxon>Nematoda</taxon>
        <taxon>Chromadorea</taxon>
        <taxon>Rhabditida</taxon>
        <taxon>Tylenchina</taxon>
        <taxon>Cephalobomorpha</taxon>
        <taxon>Cephaloboidea</taxon>
        <taxon>Cephalobidae</taxon>
        <taxon>Acrobeloides</taxon>
    </lineage>
</organism>
<keyword evidence="2" id="KW-1185">Reference proteome</keyword>
<sequence>MMLFKFFIAIIVTLTSIAMASFNSAGDDMKHIFMLAPFYPKLDDNSRSQYLAIAQNTQLTQDQMAEELAKWVEKQPQELQKEMEKFGEKLINSLKYLGRAIIDYKFSSEAQSYGDKIKNILNRTNITETESDRQVSNVIDSASPKIQQELSKFLFWIGREFINQVFKIIN</sequence>
<evidence type="ECO:0000313" key="3">
    <source>
        <dbReference type="WBParaSite" id="ACRNAN_scaffold1991.g8024.t1"/>
    </source>
</evidence>
<evidence type="ECO:0000256" key="1">
    <source>
        <dbReference type="SAM" id="SignalP"/>
    </source>
</evidence>
<feature type="chain" id="PRO_5037181983" evidence="1">
    <location>
        <begin position="21"/>
        <end position="170"/>
    </location>
</feature>
<proteinExistence type="predicted"/>
<protein>
    <submittedName>
        <fullName evidence="3">SXP/RAL-2 family protein Ani s 5-like cation-binding domain-containing protein</fullName>
    </submittedName>
</protein>
<dbReference type="WBParaSite" id="ACRNAN_scaffold1991.g8024.t1">
    <property type="protein sequence ID" value="ACRNAN_scaffold1991.g8024.t1"/>
    <property type="gene ID" value="ACRNAN_scaffold1991.g8024"/>
</dbReference>
<reference evidence="3" key="1">
    <citation type="submission" date="2022-11" db="UniProtKB">
        <authorList>
            <consortium name="WormBaseParasite"/>
        </authorList>
    </citation>
    <scope>IDENTIFICATION</scope>
</reference>